<feature type="region of interest" description="Disordered" evidence="1">
    <location>
        <begin position="296"/>
        <end position="316"/>
    </location>
</feature>
<accession>A0AA37LY39</accession>
<gene>
    <name evidence="2" type="ORF">ColLi_12713</name>
</gene>
<organism evidence="2 3">
    <name type="scientific">Colletotrichum liriopes</name>
    <dbReference type="NCBI Taxonomy" id="708192"/>
    <lineage>
        <taxon>Eukaryota</taxon>
        <taxon>Fungi</taxon>
        <taxon>Dikarya</taxon>
        <taxon>Ascomycota</taxon>
        <taxon>Pezizomycotina</taxon>
        <taxon>Sordariomycetes</taxon>
        <taxon>Hypocreomycetidae</taxon>
        <taxon>Glomerellales</taxon>
        <taxon>Glomerellaceae</taxon>
        <taxon>Colletotrichum</taxon>
        <taxon>Colletotrichum spaethianum species complex</taxon>
    </lineage>
</organism>
<feature type="compositionally biased region" description="Basic and acidic residues" evidence="1">
    <location>
        <begin position="154"/>
        <end position="174"/>
    </location>
</feature>
<proteinExistence type="predicted"/>
<feature type="region of interest" description="Disordered" evidence="1">
    <location>
        <begin position="98"/>
        <end position="174"/>
    </location>
</feature>
<sequence length="377" mass="40563">MSDGKLVNRRLRARQVGRFRQHLLATNPDSLKLGVIDEIDNGHRYLAYLGWNDLSPASSSDEEKWMPSWEDSPNGVGTFGTWLKVTFGGWRKKWVADGAPCPEAPSEADGNGSGNGNTHISSNADYDTNGGNKGGGTDPEIPVRPETLGLGESRTSDGGEAVRKTTDAPGEMPKEMRWAALDKGKQSQAKYNAELELEPSITESHAAPPTTLGQKLPQTTEPVGLHVRLPIRQSANIEALKTQLASNGVILDGGPAMARSKDRDTGAGFDLVSRDRPSPSLVTSTVVPKDRISGATHIESHPPAASQRTTFAPTAGIPLRPTEHATPQPWSLPSGFAIEAGRGAMAGTATASTLSHEDRQALYEFYKNVYRPSRRRN</sequence>
<dbReference type="EMBL" id="BPPX01000046">
    <property type="protein sequence ID" value="GJC89875.1"/>
    <property type="molecule type" value="Genomic_DNA"/>
</dbReference>
<feature type="compositionally biased region" description="Polar residues" evidence="1">
    <location>
        <begin position="116"/>
        <end position="126"/>
    </location>
</feature>
<protein>
    <submittedName>
        <fullName evidence="2">Uncharacterized protein</fullName>
    </submittedName>
</protein>
<dbReference type="AlphaFoldDB" id="A0AA37LY39"/>
<evidence type="ECO:0000313" key="3">
    <source>
        <dbReference type="Proteomes" id="UP001055172"/>
    </source>
</evidence>
<keyword evidence="3" id="KW-1185">Reference proteome</keyword>
<reference evidence="2 3" key="1">
    <citation type="submission" date="2021-07" db="EMBL/GenBank/DDBJ databases">
        <title>Genome data of Colletotrichum spaethianum.</title>
        <authorList>
            <person name="Utami Y.D."/>
            <person name="Hiruma K."/>
        </authorList>
    </citation>
    <scope>NUCLEOTIDE SEQUENCE [LARGE SCALE GENOMIC DNA]</scope>
    <source>
        <strain evidence="2 3">MAFF 242679</strain>
    </source>
</reference>
<evidence type="ECO:0000256" key="1">
    <source>
        <dbReference type="SAM" id="MobiDB-lite"/>
    </source>
</evidence>
<comment type="caution">
    <text evidence="2">The sequence shown here is derived from an EMBL/GenBank/DDBJ whole genome shotgun (WGS) entry which is preliminary data.</text>
</comment>
<evidence type="ECO:0000313" key="2">
    <source>
        <dbReference type="EMBL" id="GJC89875.1"/>
    </source>
</evidence>
<feature type="region of interest" description="Disordered" evidence="1">
    <location>
        <begin position="257"/>
        <end position="283"/>
    </location>
</feature>
<name>A0AA37LY39_9PEZI</name>
<dbReference type="Proteomes" id="UP001055172">
    <property type="component" value="Unassembled WGS sequence"/>
</dbReference>